<accession>A0A9J6D1S5</accession>
<dbReference type="EMBL" id="JABSTU010001985">
    <property type="protein sequence ID" value="KAH7985142.1"/>
    <property type="molecule type" value="Genomic_DNA"/>
</dbReference>
<organism evidence="2 3">
    <name type="scientific">Rhipicephalus microplus</name>
    <name type="common">Cattle tick</name>
    <name type="synonym">Boophilus microplus</name>
    <dbReference type="NCBI Taxonomy" id="6941"/>
    <lineage>
        <taxon>Eukaryota</taxon>
        <taxon>Metazoa</taxon>
        <taxon>Ecdysozoa</taxon>
        <taxon>Arthropoda</taxon>
        <taxon>Chelicerata</taxon>
        <taxon>Arachnida</taxon>
        <taxon>Acari</taxon>
        <taxon>Parasitiformes</taxon>
        <taxon>Ixodida</taxon>
        <taxon>Ixodoidea</taxon>
        <taxon>Ixodidae</taxon>
        <taxon>Rhipicephalinae</taxon>
        <taxon>Rhipicephalus</taxon>
        <taxon>Boophilus</taxon>
    </lineage>
</organism>
<reference evidence="2" key="2">
    <citation type="submission" date="2021-09" db="EMBL/GenBank/DDBJ databases">
        <authorList>
            <person name="Jia N."/>
            <person name="Wang J."/>
            <person name="Shi W."/>
            <person name="Du L."/>
            <person name="Sun Y."/>
            <person name="Zhan W."/>
            <person name="Jiang J."/>
            <person name="Wang Q."/>
            <person name="Zhang B."/>
            <person name="Ji P."/>
            <person name="Sakyi L.B."/>
            <person name="Cui X."/>
            <person name="Yuan T."/>
            <person name="Jiang B."/>
            <person name="Yang W."/>
            <person name="Lam T.T.-Y."/>
            <person name="Chang Q."/>
            <person name="Ding S."/>
            <person name="Wang X."/>
            <person name="Zhu J."/>
            <person name="Ruan X."/>
            <person name="Zhao L."/>
            <person name="Wei J."/>
            <person name="Que T."/>
            <person name="Du C."/>
            <person name="Cheng J."/>
            <person name="Dai P."/>
            <person name="Han X."/>
            <person name="Huang E."/>
            <person name="Gao Y."/>
            <person name="Liu J."/>
            <person name="Shao H."/>
            <person name="Ye R."/>
            <person name="Li L."/>
            <person name="Wei W."/>
            <person name="Wang X."/>
            <person name="Wang C."/>
            <person name="Huo Q."/>
            <person name="Li W."/>
            <person name="Guo W."/>
            <person name="Chen H."/>
            <person name="Chen S."/>
            <person name="Zhou L."/>
            <person name="Zhou L."/>
            <person name="Ni X."/>
            <person name="Tian J."/>
            <person name="Zhou Y."/>
            <person name="Sheng Y."/>
            <person name="Liu T."/>
            <person name="Pan Y."/>
            <person name="Xia L."/>
            <person name="Li J."/>
            <person name="Zhao F."/>
            <person name="Cao W."/>
        </authorList>
    </citation>
    <scope>NUCLEOTIDE SEQUENCE</scope>
    <source>
        <strain evidence="2">Rmic-2018</strain>
        <tissue evidence="2">Larvae</tissue>
    </source>
</reference>
<feature type="compositionally biased region" description="Low complexity" evidence="1">
    <location>
        <begin position="260"/>
        <end position="277"/>
    </location>
</feature>
<protein>
    <submittedName>
        <fullName evidence="2">Uncharacterized protein</fullName>
    </submittedName>
</protein>
<dbReference type="Proteomes" id="UP000821866">
    <property type="component" value="Unassembled WGS sequence"/>
</dbReference>
<dbReference type="AlphaFoldDB" id="A0A9J6D1S5"/>
<reference evidence="2" key="1">
    <citation type="journal article" date="2020" name="Cell">
        <title>Large-Scale Comparative Analyses of Tick Genomes Elucidate Their Genetic Diversity and Vector Capacities.</title>
        <authorList>
            <consortium name="Tick Genome and Microbiome Consortium (TIGMIC)"/>
            <person name="Jia N."/>
            <person name="Wang J."/>
            <person name="Shi W."/>
            <person name="Du L."/>
            <person name="Sun Y."/>
            <person name="Zhan W."/>
            <person name="Jiang J.F."/>
            <person name="Wang Q."/>
            <person name="Zhang B."/>
            <person name="Ji P."/>
            <person name="Bell-Sakyi L."/>
            <person name="Cui X.M."/>
            <person name="Yuan T.T."/>
            <person name="Jiang B.G."/>
            <person name="Yang W.F."/>
            <person name="Lam T.T."/>
            <person name="Chang Q.C."/>
            <person name="Ding S.J."/>
            <person name="Wang X.J."/>
            <person name="Zhu J.G."/>
            <person name="Ruan X.D."/>
            <person name="Zhao L."/>
            <person name="Wei J.T."/>
            <person name="Ye R.Z."/>
            <person name="Que T.C."/>
            <person name="Du C.H."/>
            <person name="Zhou Y.H."/>
            <person name="Cheng J.X."/>
            <person name="Dai P.F."/>
            <person name="Guo W.B."/>
            <person name="Han X.H."/>
            <person name="Huang E.J."/>
            <person name="Li L.F."/>
            <person name="Wei W."/>
            <person name="Gao Y.C."/>
            <person name="Liu J.Z."/>
            <person name="Shao H.Z."/>
            <person name="Wang X."/>
            <person name="Wang C.C."/>
            <person name="Yang T.C."/>
            <person name="Huo Q.B."/>
            <person name="Li W."/>
            <person name="Chen H.Y."/>
            <person name="Chen S.E."/>
            <person name="Zhou L.G."/>
            <person name="Ni X.B."/>
            <person name="Tian J.H."/>
            <person name="Sheng Y."/>
            <person name="Liu T."/>
            <person name="Pan Y.S."/>
            <person name="Xia L.Y."/>
            <person name="Li J."/>
            <person name="Zhao F."/>
            <person name="Cao W.C."/>
        </authorList>
    </citation>
    <scope>NUCLEOTIDE SEQUENCE</scope>
    <source>
        <strain evidence="2">Rmic-2018</strain>
    </source>
</reference>
<evidence type="ECO:0000313" key="3">
    <source>
        <dbReference type="Proteomes" id="UP000821866"/>
    </source>
</evidence>
<evidence type="ECO:0000313" key="2">
    <source>
        <dbReference type="EMBL" id="KAH7985142.1"/>
    </source>
</evidence>
<evidence type="ECO:0000256" key="1">
    <source>
        <dbReference type="SAM" id="MobiDB-lite"/>
    </source>
</evidence>
<comment type="caution">
    <text evidence="2">The sequence shown here is derived from an EMBL/GenBank/DDBJ whole genome shotgun (WGS) entry which is preliminary data.</text>
</comment>
<feature type="region of interest" description="Disordered" evidence="1">
    <location>
        <begin position="255"/>
        <end position="284"/>
    </location>
</feature>
<feature type="region of interest" description="Disordered" evidence="1">
    <location>
        <begin position="31"/>
        <end position="51"/>
    </location>
</feature>
<name>A0A9J6D1S5_RHIMP</name>
<sequence>MEFTTHLGLHSQATRLTGVFATTTKICTSGGSRRAHARHLQRTPLRPSYSSRLSTPTFRAFLPATAGDRRDARAPSIFGASCFGRAALSSNPTHGRLHPGRATAETGLAPTLGQAPVRGTCTVANTRERRLPYTTFPDRLQGRGIRCWARSRFARSYSGNPCWFLFLRLVICLNSAGCLACKNRPAASVTRGRGGACRGRRDGMHWCTADPSHRQFLDRPPTLVPFLSYLAVAARLSGLVLARSNGREGTRLAFRERAASPSTDVTTTRRSRSAAPVYSTRRSRSGRVAHFERFEPRCSGGSKADL</sequence>
<proteinExistence type="predicted"/>
<keyword evidence="3" id="KW-1185">Reference proteome</keyword>
<gene>
    <name evidence="2" type="ORF">HPB51_026868</name>
</gene>